<evidence type="ECO:0000256" key="2">
    <source>
        <dbReference type="ARBA" id="ARBA00022649"/>
    </source>
</evidence>
<dbReference type="InterPro" id="IPR013321">
    <property type="entry name" value="Arc_rbn_hlx_hlx"/>
</dbReference>
<dbReference type="OrthoDB" id="9808267at2"/>
<dbReference type="PANTHER" id="PTHR38781">
    <property type="entry name" value="ANTITOXIN DINJ-RELATED"/>
    <property type="match status" value="1"/>
</dbReference>
<organism evidence="4 5">
    <name type="scientific">Limosilactobacillus secaliphilus</name>
    <dbReference type="NCBI Taxonomy" id="396268"/>
    <lineage>
        <taxon>Bacteria</taxon>
        <taxon>Bacillati</taxon>
        <taxon>Bacillota</taxon>
        <taxon>Bacilli</taxon>
        <taxon>Lactobacillales</taxon>
        <taxon>Lactobacillaceae</taxon>
        <taxon>Limosilactobacillus</taxon>
    </lineage>
</organism>
<evidence type="ECO:0000256" key="3">
    <source>
        <dbReference type="SAM" id="MobiDB-lite"/>
    </source>
</evidence>
<comment type="caution">
    <text evidence="4">The sequence shown here is derived from an EMBL/GenBank/DDBJ whole genome shotgun (WGS) entry which is preliminary data.</text>
</comment>
<dbReference type="PATRIC" id="fig|396268.3.peg.1411"/>
<dbReference type="Proteomes" id="UP000050934">
    <property type="component" value="Unassembled WGS sequence"/>
</dbReference>
<name>A0A0R2I2U4_9LACO</name>
<accession>A0A0R2I2U4</accession>
<gene>
    <name evidence="4" type="ORF">IV45_GL001390</name>
</gene>
<dbReference type="PANTHER" id="PTHR38781:SF1">
    <property type="entry name" value="ANTITOXIN DINJ-RELATED"/>
    <property type="match status" value="1"/>
</dbReference>
<dbReference type="AlphaFoldDB" id="A0A0R2I2U4"/>
<keyword evidence="2" id="KW-1277">Toxin-antitoxin system</keyword>
<dbReference type="GO" id="GO:0006351">
    <property type="term" value="P:DNA-templated transcription"/>
    <property type="evidence" value="ECO:0007669"/>
    <property type="project" value="TreeGrafter"/>
</dbReference>
<protein>
    <submittedName>
        <fullName evidence="4">Uncharacterized protein</fullName>
    </submittedName>
</protein>
<evidence type="ECO:0000313" key="5">
    <source>
        <dbReference type="Proteomes" id="UP000050934"/>
    </source>
</evidence>
<dbReference type="NCBIfam" id="TIGR02384">
    <property type="entry name" value="RelB_DinJ"/>
    <property type="match status" value="1"/>
</dbReference>
<dbReference type="EMBL" id="JQBW01000005">
    <property type="protein sequence ID" value="KRN59243.1"/>
    <property type="molecule type" value="Genomic_DNA"/>
</dbReference>
<dbReference type="InterPro" id="IPR007337">
    <property type="entry name" value="RelB/DinJ"/>
</dbReference>
<dbReference type="RefSeq" id="WP_057739969.1">
    <property type="nucleotide sequence ID" value="NZ_JQBW01000005.1"/>
</dbReference>
<reference evidence="4 5" key="1">
    <citation type="journal article" date="2015" name="Genome Announc.">
        <title>Expanding the biotechnology potential of lactobacilli through comparative genomics of 213 strains and associated genera.</title>
        <authorList>
            <person name="Sun Z."/>
            <person name="Harris H.M."/>
            <person name="McCann A."/>
            <person name="Guo C."/>
            <person name="Argimon S."/>
            <person name="Zhang W."/>
            <person name="Yang X."/>
            <person name="Jeffery I.B."/>
            <person name="Cooney J.C."/>
            <person name="Kagawa T.F."/>
            <person name="Liu W."/>
            <person name="Song Y."/>
            <person name="Salvetti E."/>
            <person name="Wrobel A."/>
            <person name="Rasinkangas P."/>
            <person name="Parkhill J."/>
            <person name="Rea M.C."/>
            <person name="O'Sullivan O."/>
            <person name="Ritari J."/>
            <person name="Douillard F.P."/>
            <person name="Paul Ross R."/>
            <person name="Yang R."/>
            <person name="Briner A.E."/>
            <person name="Felis G.E."/>
            <person name="de Vos W.M."/>
            <person name="Barrangou R."/>
            <person name="Klaenhammer T.R."/>
            <person name="Caufield P.W."/>
            <person name="Cui Y."/>
            <person name="Zhang H."/>
            <person name="O'Toole P.W."/>
        </authorList>
    </citation>
    <scope>NUCLEOTIDE SEQUENCE [LARGE SCALE GENOMIC DNA]</scope>
    <source>
        <strain evidence="4 5">DSM 17896</strain>
    </source>
</reference>
<sequence>MAQINIKVDDQLKKDATRIFNDMGLDLTTGIKIYLKRVQQDQKIPFEIKGKDDVDQLAQQYHDGDPSVVNKINRLLLAIAGGNTDSSASIGGKVSEVVKNKSARDKGAQGIGPSMLKNIYNDSQK</sequence>
<comment type="similarity">
    <text evidence="1">Belongs to the RelB/DinJ antitoxin family.</text>
</comment>
<dbReference type="GO" id="GO:0006355">
    <property type="term" value="P:regulation of DNA-templated transcription"/>
    <property type="evidence" value="ECO:0007669"/>
    <property type="project" value="InterPro"/>
</dbReference>
<keyword evidence="5" id="KW-1185">Reference proteome</keyword>
<evidence type="ECO:0000256" key="1">
    <source>
        <dbReference type="ARBA" id="ARBA00010562"/>
    </source>
</evidence>
<dbReference type="Gene3D" id="1.10.1220.10">
    <property type="entry name" value="Met repressor-like"/>
    <property type="match status" value="1"/>
</dbReference>
<dbReference type="STRING" id="396268.IV45_GL001390"/>
<dbReference type="Pfam" id="PF04221">
    <property type="entry name" value="RelB"/>
    <property type="match status" value="1"/>
</dbReference>
<feature type="region of interest" description="Disordered" evidence="3">
    <location>
        <begin position="101"/>
        <end position="125"/>
    </location>
</feature>
<proteinExistence type="inferred from homology"/>
<evidence type="ECO:0000313" key="4">
    <source>
        <dbReference type="EMBL" id="KRN59243.1"/>
    </source>
</evidence>